<organism evidence="1 2">
    <name type="scientific">Rhizobium etli 8C-3</name>
    <dbReference type="NCBI Taxonomy" id="538025"/>
    <lineage>
        <taxon>Bacteria</taxon>
        <taxon>Pseudomonadati</taxon>
        <taxon>Pseudomonadota</taxon>
        <taxon>Alphaproteobacteria</taxon>
        <taxon>Hyphomicrobiales</taxon>
        <taxon>Rhizobiaceae</taxon>
        <taxon>Rhizobium/Agrobacterium group</taxon>
        <taxon>Rhizobium</taxon>
    </lineage>
</organism>
<dbReference type="EMBL" id="CP017241">
    <property type="protein sequence ID" value="APO76510.1"/>
    <property type="molecule type" value="Genomic_DNA"/>
</dbReference>
<dbReference type="RefSeq" id="WP_074062669.1">
    <property type="nucleotide sequence ID" value="NZ_CP017241.1"/>
</dbReference>
<gene>
    <name evidence="1" type="ORF">AM571_CH03726</name>
</gene>
<sequence length="207" mass="23085">MSQLGLEGSICQIEKAAVISDCGRFRYELTRVWDKGGPLLVTCMLNPSTADADNDDPTIRALIDFGRVWSYGGLLVVNLFAFRSSSPIVMMSWHDPRGPKNAQFIDAALTLARSQNTPVLAAWGANGAHHTNVNDWEDGQDWFCARARRQCVDLICLGLTKDGFPKHPMARGLHRIARNQQPVMFRPARKAASQHWCTNRGFFGRSL</sequence>
<dbReference type="AlphaFoldDB" id="A0A1L5P8P3"/>
<evidence type="ECO:0000313" key="2">
    <source>
        <dbReference type="Proteomes" id="UP000185109"/>
    </source>
</evidence>
<dbReference type="Pfam" id="PF07799">
    <property type="entry name" value="DUF1643"/>
    <property type="match status" value="1"/>
</dbReference>
<dbReference type="InterPro" id="IPR012441">
    <property type="entry name" value="DUF1643"/>
</dbReference>
<evidence type="ECO:0008006" key="3">
    <source>
        <dbReference type="Google" id="ProtNLM"/>
    </source>
</evidence>
<proteinExistence type="predicted"/>
<reference evidence="1 2" key="1">
    <citation type="submission" date="2016-09" db="EMBL/GenBank/DDBJ databases">
        <title>The complete genome sequences of Rhizobium gallicum, symbiovars gallicum and phaseoli, symbionts associated to common bean (Phaseolus vulgaris).</title>
        <authorList>
            <person name="Bustos P."/>
            <person name="Santamaria R.I."/>
            <person name="Perez-Carrascal O.M."/>
            <person name="Juarez S."/>
            <person name="Lozano L."/>
            <person name="Martinez-Flores I."/>
            <person name="Martinez-Romero E."/>
            <person name="Cevallos M."/>
            <person name="Romero D."/>
            <person name="Davila G."/>
            <person name="Gonzalez V."/>
        </authorList>
    </citation>
    <scope>NUCLEOTIDE SEQUENCE [LARGE SCALE GENOMIC DNA]</scope>
    <source>
        <strain evidence="1 2">8C-3</strain>
    </source>
</reference>
<protein>
    <recommendedName>
        <fullName evidence="3">DUF1643 domain-containing protein</fullName>
    </recommendedName>
</protein>
<evidence type="ECO:0000313" key="1">
    <source>
        <dbReference type="EMBL" id="APO76510.1"/>
    </source>
</evidence>
<accession>A0A1L5P8P3</accession>
<name>A0A1L5P8P3_RHIET</name>
<dbReference type="Proteomes" id="UP000185109">
    <property type="component" value="Chromosome"/>
</dbReference>